<dbReference type="EMBL" id="JANHOG010000257">
    <property type="protein sequence ID" value="KAJ3556260.1"/>
    <property type="molecule type" value="Genomic_DNA"/>
</dbReference>
<name>A0ACC1T9V0_9APHY</name>
<comment type="caution">
    <text evidence="1">The sequence shown here is derived from an EMBL/GenBank/DDBJ whole genome shotgun (WGS) entry which is preliminary data.</text>
</comment>
<dbReference type="Proteomes" id="UP001148662">
    <property type="component" value="Unassembled WGS sequence"/>
</dbReference>
<sequence>MVHLALCAVGLFLGSAIASSVVQRRDIAALANLLVARQLSIPNIPSSSDSACPQCTTAANDVQCGDMSCICVDSHLQDMADCYTCITPYLNSDPNWTQEAQQALSSIVQGCDALGLSVTPPKFEGSTVPSTIALDDGPTETDSCPFPHR</sequence>
<accession>A0ACC1T9V0</accession>
<keyword evidence="2" id="KW-1185">Reference proteome</keyword>
<evidence type="ECO:0000313" key="2">
    <source>
        <dbReference type="Proteomes" id="UP001148662"/>
    </source>
</evidence>
<evidence type="ECO:0000313" key="1">
    <source>
        <dbReference type="EMBL" id="KAJ3556260.1"/>
    </source>
</evidence>
<reference evidence="1" key="1">
    <citation type="submission" date="2022-07" db="EMBL/GenBank/DDBJ databases">
        <title>Genome Sequence of Phlebia brevispora.</title>
        <authorList>
            <person name="Buettner E."/>
        </authorList>
    </citation>
    <scope>NUCLEOTIDE SEQUENCE</scope>
    <source>
        <strain evidence="1">MPL23</strain>
    </source>
</reference>
<protein>
    <submittedName>
        <fullName evidence="1">Uncharacterized protein</fullName>
    </submittedName>
</protein>
<proteinExistence type="predicted"/>
<gene>
    <name evidence="1" type="ORF">NM688_g2125</name>
</gene>
<organism evidence="1 2">
    <name type="scientific">Phlebia brevispora</name>
    <dbReference type="NCBI Taxonomy" id="194682"/>
    <lineage>
        <taxon>Eukaryota</taxon>
        <taxon>Fungi</taxon>
        <taxon>Dikarya</taxon>
        <taxon>Basidiomycota</taxon>
        <taxon>Agaricomycotina</taxon>
        <taxon>Agaricomycetes</taxon>
        <taxon>Polyporales</taxon>
        <taxon>Meruliaceae</taxon>
        <taxon>Phlebia</taxon>
    </lineage>
</organism>